<protein>
    <submittedName>
        <fullName evidence="2">CopG family transcriptional regulator</fullName>
    </submittedName>
</protein>
<evidence type="ECO:0000313" key="3">
    <source>
        <dbReference type="Proteomes" id="UP000510621"/>
    </source>
</evidence>
<dbReference type="AlphaFoldDB" id="A0A7L6ANT2"/>
<sequence length="76" mass="8714">MNFALRIPDYYKDEIMSLKGDVSINQFIINALAEKISALRTEAYLQERASRGSRQHALSILDKVPDVPPEDHDRIE</sequence>
<feature type="compositionally biased region" description="Basic and acidic residues" evidence="1">
    <location>
        <begin position="63"/>
        <end position="76"/>
    </location>
</feature>
<proteinExistence type="predicted"/>
<reference evidence="2" key="1">
    <citation type="submission" date="2020-06" db="EMBL/GenBank/DDBJ databases">
        <title>Analysis procedures for assessing recovery of high quality, complete, closed genomes from Nanopore long read metagenome sequencing.</title>
        <authorList>
            <person name="Bessarab I."/>
            <person name="Arumugam K."/>
            <person name="Haryono M."/>
            <person name="Liu X."/>
            <person name="Roy S."/>
            <person name="Zuniga-Montanez R.E."/>
            <person name="Qiu G."/>
            <person name="Drautz-Moses D.I."/>
            <person name="Law Y.Y."/>
            <person name="Wuertz S."/>
            <person name="Lauro F.M."/>
            <person name="Huson D.H."/>
            <person name="Williams R.B."/>
        </authorList>
    </citation>
    <scope>NUCLEOTIDE SEQUENCE [LARGE SCALE GENOMIC DNA]</scope>
    <source>
        <strain evidence="2">SSD2</strain>
    </source>
</reference>
<evidence type="ECO:0000313" key="2">
    <source>
        <dbReference type="EMBL" id="QLQ30751.1"/>
    </source>
</evidence>
<dbReference type="Proteomes" id="UP000510621">
    <property type="component" value="Chromosome"/>
</dbReference>
<keyword evidence="3" id="KW-1185">Reference proteome</keyword>
<feature type="region of interest" description="Disordered" evidence="1">
    <location>
        <begin position="51"/>
        <end position="76"/>
    </location>
</feature>
<name>A0A7L6ANT2_9GAMM</name>
<evidence type="ECO:0000256" key="1">
    <source>
        <dbReference type="SAM" id="MobiDB-lite"/>
    </source>
</evidence>
<gene>
    <name evidence="2" type="ORF">HZT40_03055</name>
</gene>
<accession>A0A7L6ANT2</accession>
<dbReference type="KEGG" id="this:HZT40_03055"/>
<organism evidence="2 3">
    <name type="scientific">Candidatus Thiothrix singaporensis</name>
    <dbReference type="NCBI Taxonomy" id="2799669"/>
    <lineage>
        <taxon>Bacteria</taxon>
        <taxon>Pseudomonadati</taxon>
        <taxon>Pseudomonadota</taxon>
        <taxon>Gammaproteobacteria</taxon>
        <taxon>Thiotrichales</taxon>
        <taxon>Thiotrichaceae</taxon>
        <taxon>Thiothrix</taxon>
    </lineage>
</organism>
<dbReference type="EMBL" id="CP059265">
    <property type="protein sequence ID" value="QLQ30751.1"/>
    <property type="molecule type" value="Genomic_DNA"/>
</dbReference>